<keyword evidence="4" id="KW-1185">Reference proteome</keyword>
<dbReference type="PANTHER" id="PTHR46268:SF6">
    <property type="entry name" value="UNIVERSAL STRESS PROTEIN UP12"/>
    <property type="match status" value="1"/>
</dbReference>
<dbReference type="InterPro" id="IPR014729">
    <property type="entry name" value="Rossmann-like_a/b/a_fold"/>
</dbReference>
<dbReference type="EMBL" id="VTAW01000026">
    <property type="protein sequence ID" value="TYT60963.1"/>
    <property type="molecule type" value="Genomic_DNA"/>
</dbReference>
<feature type="domain" description="UspA" evidence="2">
    <location>
        <begin position="3"/>
        <end position="126"/>
    </location>
</feature>
<dbReference type="InterPro" id="IPR006016">
    <property type="entry name" value="UspA"/>
</dbReference>
<proteinExistence type="inferred from homology"/>
<dbReference type="CDD" id="cd00293">
    <property type="entry name" value="USP-like"/>
    <property type="match status" value="1"/>
</dbReference>
<dbReference type="Gene3D" id="3.40.50.620">
    <property type="entry name" value="HUPs"/>
    <property type="match status" value="1"/>
</dbReference>
<comment type="caution">
    <text evidence="3">The sequence shown here is derived from an EMBL/GenBank/DDBJ whole genome shotgun (WGS) entry which is preliminary data.</text>
</comment>
<reference evidence="3 4" key="1">
    <citation type="submission" date="2019-08" db="EMBL/GenBank/DDBJ databases">
        <title>Archaea genome.</title>
        <authorList>
            <person name="Kajale S."/>
            <person name="Shouche Y."/>
            <person name="Deshpande N."/>
            <person name="Sharma A."/>
        </authorList>
    </citation>
    <scope>NUCLEOTIDE SEQUENCE [LARGE SCALE GENOMIC DNA]</scope>
    <source>
        <strain evidence="3 4">ESP3B_9</strain>
    </source>
</reference>
<dbReference type="RefSeq" id="WP_149082553.1">
    <property type="nucleotide sequence ID" value="NZ_VTAW01000026.1"/>
</dbReference>
<name>A0A5D5AJ50_9EURY</name>
<comment type="similarity">
    <text evidence="1">Belongs to the universal stress protein A family.</text>
</comment>
<protein>
    <submittedName>
        <fullName evidence="3">Universal stress protein</fullName>
    </submittedName>
</protein>
<sequence>MFTVVAGIDKNENRAAAVADAIESLPGEDETEVVLVHSFTDNPEGASVDQIGTIRRVRERLEAEEIDVQLDGRSGDPATTLLEAATEYDADLVAVGARERSPAGKAVFGSVTQSVILEGDRSVLVCTAGDFE</sequence>
<evidence type="ECO:0000313" key="4">
    <source>
        <dbReference type="Proteomes" id="UP000324104"/>
    </source>
</evidence>
<dbReference type="Pfam" id="PF00582">
    <property type="entry name" value="Usp"/>
    <property type="match status" value="1"/>
</dbReference>
<dbReference type="Proteomes" id="UP000324104">
    <property type="component" value="Unassembled WGS sequence"/>
</dbReference>
<evidence type="ECO:0000256" key="1">
    <source>
        <dbReference type="ARBA" id="ARBA00008791"/>
    </source>
</evidence>
<evidence type="ECO:0000313" key="3">
    <source>
        <dbReference type="EMBL" id="TYT60963.1"/>
    </source>
</evidence>
<gene>
    <name evidence="3" type="ORF">FYC77_16295</name>
</gene>
<accession>A0A5D5AJ50</accession>
<dbReference type="PANTHER" id="PTHR46268">
    <property type="entry name" value="STRESS RESPONSE PROTEIN NHAX"/>
    <property type="match status" value="1"/>
</dbReference>
<dbReference type="AlphaFoldDB" id="A0A5D5AJ50"/>
<organism evidence="3 4">
    <name type="scientific">Natrialba swarupiae</name>
    <dbReference type="NCBI Taxonomy" id="2448032"/>
    <lineage>
        <taxon>Archaea</taxon>
        <taxon>Methanobacteriati</taxon>
        <taxon>Methanobacteriota</taxon>
        <taxon>Stenosarchaea group</taxon>
        <taxon>Halobacteria</taxon>
        <taxon>Halobacteriales</taxon>
        <taxon>Natrialbaceae</taxon>
        <taxon>Natrialba</taxon>
    </lineage>
</organism>
<evidence type="ECO:0000259" key="2">
    <source>
        <dbReference type="Pfam" id="PF00582"/>
    </source>
</evidence>
<dbReference type="SUPFAM" id="SSF52402">
    <property type="entry name" value="Adenine nucleotide alpha hydrolases-like"/>
    <property type="match status" value="1"/>
</dbReference>